<dbReference type="Proteomes" id="UP000503399">
    <property type="component" value="Chromosome"/>
</dbReference>
<organism evidence="1 2">
    <name type="scientific">Candidatus Hydrogenisulfobacillus filiaventi</name>
    <dbReference type="NCBI Taxonomy" id="2707344"/>
    <lineage>
        <taxon>Bacteria</taxon>
        <taxon>Bacillati</taxon>
        <taxon>Bacillota</taxon>
        <taxon>Clostridia</taxon>
        <taxon>Eubacteriales</taxon>
        <taxon>Clostridiales Family XVII. Incertae Sedis</taxon>
        <taxon>Candidatus Hydrogenisulfobacillus</taxon>
    </lineage>
</organism>
<gene>
    <name evidence="1" type="ORF">R50_2105</name>
</gene>
<accession>A0A6F8ZI29</accession>
<evidence type="ECO:0000313" key="2">
    <source>
        <dbReference type="Proteomes" id="UP000503399"/>
    </source>
</evidence>
<proteinExistence type="predicted"/>
<evidence type="ECO:0000313" key="1">
    <source>
        <dbReference type="EMBL" id="CAB1129602.1"/>
    </source>
</evidence>
<dbReference type="KEGG" id="hfv:R50_2105"/>
<sequence>MAPTIKTFRIHGHDPNFQVSAVLNPGGEDPQDLVVELGPWDYVSTLSESQLRTLIRTKLAESRGPVFTAAMRNLSGQALD</sequence>
<name>A0A6F8ZI29_9FIRM</name>
<dbReference type="EMBL" id="LR778114">
    <property type="protein sequence ID" value="CAB1129602.1"/>
    <property type="molecule type" value="Genomic_DNA"/>
</dbReference>
<keyword evidence="2" id="KW-1185">Reference proteome</keyword>
<reference evidence="1 2" key="1">
    <citation type="submission" date="2020-02" db="EMBL/GenBank/DDBJ databases">
        <authorList>
            <person name="Hogendoorn C."/>
        </authorList>
    </citation>
    <scope>NUCLEOTIDE SEQUENCE [LARGE SCALE GENOMIC DNA]</scope>
    <source>
        <strain evidence="1">R501</strain>
    </source>
</reference>
<protein>
    <submittedName>
        <fullName evidence="1">Uncharacterized protein</fullName>
    </submittedName>
</protein>
<dbReference type="AlphaFoldDB" id="A0A6F8ZI29"/>